<comment type="caution">
    <text evidence="3">The sequence shown here is derived from an EMBL/GenBank/DDBJ whole genome shotgun (WGS) entry which is preliminary data.</text>
</comment>
<name>A0AA39LU28_9BILA</name>
<protein>
    <recommendedName>
        <fullName evidence="5">UPAR/Ly6 domain-containing protein</fullName>
    </recommendedName>
</protein>
<evidence type="ECO:0000313" key="3">
    <source>
        <dbReference type="EMBL" id="KAK0410161.1"/>
    </source>
</evidence>
<sequence>MTPTLVLLLTSAAVASGFQCYSCNNGNRDDDSKPCVQKIETCPKGVESCSQVVYRSKSDNKLHQRKFCTSPGTPIYQSQYLMFFPGGALCQNIDTSNDHTTFDTEFPEESLKRTHRSRRGAFPPAPPHTQSNSLLCVCTRELCNEGSWKDMAEKTLFGNIESSSNGPKAPSGIGNLQALD</sequence>
<evidence type="ECO:0008006" key="5">
    <source>
        <dbReference type="Google" id="ProtNLM"/>
    </source>
</evidence>
<feature type="chain" id="PRO_5041393930" description="UPAR/Ly6 domain-containing protein" evidence="2">
    <location>
        <begin position="18"/>
        <end position="180"/>
    </location>
</feature>
<evidence type="ECO:0000256" key="2">
    <source>
        <dbReference type="SAM" id="SignalP"/>
    </source>
</evidence>
<evidence type="ECO:0000256" key="1">
    <source>
        <dbReference type="SAM" id="MobiDB-lite"/>
    </source>
</evidence>
<feature type="region of interest" description="Disordered" evidence="1">
    <location>
        <begin position="159"/>
        <end position="180"/>
    </location>
</feature>
<dbReference type="SUPFAM" id="SSF57302">
    <property type="entry name" value="Snake toxin-like"/>
    <property type="match status" value="1"/>
</dbReference>
<dbReference type="Proteomes" id="UP001175271">
    <property type="component" value="Unassembled WGS sequence"/>
</dbReference>
<accession>A0AA39LU28</accession>
<dbReference type="InterPro" id="IPR045860">
    <property type="entry name" value="Snake_toxin-like_sf"/>
</dbReference>
<dbReference type="EMBL" id="JAUCMV010000003">
    <property type="protein sequence ID" value="KAK0410161.1"/>
    <property type="molecule type" value="Genomic_DNA"/>
</dbReference>
<keyword evidence="2" id="KW-0732">Signal</keyword>
<gene>
    <name evidence="3" type="ORF">QR680_004985</name>
</gene>
<dbReference type="AlphaFoldDB" id="A0AA39LU28"/>
<proteinExistence type="predicted"/>
<evidence type="ECO:0000313" key="4">
    <source>
        <dbReference type="Proteomes" id="UP001175271"/>
    </source>
</evidence>
<feature type="signal peptide" evidence="2">
    <location>
        <begin position="1"/>
        <end position="17"/>
    </location>
</feature>
<reference evidence="3" key="1">
    <citation type="submission" date="2023-06" db="EMBL/GenBank/DDBJ databases">
        <title>Genomic analysis of the entomopathogenic nematode Steinernema hermaphroditum.</title>
        <authorList>
            <person name="Schwarz E.M."/>
            <person name="Heppert J.K."/>
            <person name="Baniya A."/>
            <person name="Schwartz H.T."/>
            <person name="Tan C.-H."/>
            <person name="Antoshechkin I."/>
            <person name="Sternberg P.W."/>
            <person name="Goodrich-Blair H."/>
            <person name="Dillman A.R."/>
        </authorList>
    </citation>
    <scope>NUCLEOTIDE SEQUENCE</scope>
    <source>
        <strain evidence="3">PS9179</strain>
        <tissue evidence="3">Whole animal</tissue>
    </source>
</reference>
<organism evidence="3 4">
    <name type="scientific">Steinernema hermaphroditum</name>
    <dbReference type="NCBI Taxonomy" id="289476"/>
    <lineage>
        <taxon>Eukaryota</taxon>
        <taxon>Metazoa</taxon>
        <taxon>Ecdysozoa</taxon>
        <taxon>Nematoda</taxon>
        <taxon>Chromadorea</taxon>
        <taxon>Rhabditida</taxon>
        <taxon>Tylenchina</taxon>
        <taxon>Panagrolaimomorpha</taxon>
        <taxon>Strongyloidoidea</taxon>
        <taxon>Steinernematidae</taxon>
        <taxon>Steinernema</taxon>
    </lineage>
</organism>
<keyword evidence="4" id="KW-1185">Reference proteome</keyword>